<feature type="region of interest" description="Disordered" evidence="4">
    <location>
        <begin position="86"/>
        <end position="119"/>
    </location>
</feature>
<dbReference type="KEGG" id="tva:5466878"/>
<dbReference type="eggNOG" id="KOG0274">
    <property type="taxonomic scope" value="Eukaryota"/>
</dbReference>
<dbReference type="PROSITE" id="PS50294">
    <property type="entry name" value="WD_REPEATS_REGION"/>
    <property type="match status" value="2"/>
</dbReference>
<name>A2DEB2_TRIV3</name>
<evidence type="ECO:0000313" key="5">
    <source>
        <dbReference type="EMBL" id="EAY21330.1"/>
    </source>
</evidence>
<reference evidence="5" key="1">
    <citation type="submission" date="2006-10" db="EMBL/GenBank/DDBJ databases">
        <authorList>
            <person name="Amadeo P."/>
            <person name="Zhao Q."/>
            <person name="Wortman J."/>
            <person name="Fraser-Liggett C."/>
            <person name="Carlton J."/>
        </authorList>
    </citation>
    <scope>NUCLEOTIDE SEQUENCE</scope>
    <source>
        <strain evidence="5">G3</strain>
    </source>
</reference>
<feature type="repeat" description="WD" evidence="3">
    <location>
        <begin position="412"/>
        <end position="452"/>
    </location>
</feature>
<keyword evidence="2" id="KW-0677">Repeat</keyword>
<dbReference type="SMR" id="A2DEB2"/>
<accession>A2DEB2</accession>
<dbReference type="EMBL" id="DS113191">
    <property type="protein sequence ID" value="EAY21330.1"/>
    <property type="molecule type" value="Genomic_DNA"/>
</dbReference>
<feature type="repeat" description="WD" evidence="3">
    <location>
        <begin position="453"/>
        <end position="492"/>
    </location>
</feature>
<dbReference type="RefSeq" id="XP_001582316.1">
    <property type="nucleotide sequence ID" value="XM_001582266.1"/>
</dbReference>
<dbReference type="Gene3D" id="2.130.10.10">
    <property type="entry name" value="YVTN repeat-like/Quinoprotein amine dehydrogenase"/>
    <property type="match status" value="1"/>
</dbReference>
<dbReference type="SMART" id="SM00320">
    <property type="entry name" value="WD40"/>
    <property type="match status" value="2"/>
</dbReference>
<dbReference type="VEuPathDB" id="TrichDB:TVAGG3_0175620"/>
<evidence type="ECO:0000256" key="2">
    <source>
        <dbReference type="ARBA" id="ARBA00022737"/>
    </source>
</evidence>
<dbReference type="InterPro" id="IPR001680">
    <property type="entry name" value="WD40_rpt"/>
</dbReference>
<proteinExistence type="predicted"/>
<evidence type="ECO:0000256" key="3">
    <source>
        <dbReference type="PROSITE-ProRule" id="PRU00221"/>
    </source>
</evidence>
<dbReference type="VEuPathDB" id="TrichDB:TVAG_167050"/>
<reference evidence="5" key="2">
    <citation type="journal article" date="2007" name="Science">
        <title>Draft genome sequence of the sexually transmitted pathogen Trichomonas vaginalis.</title>
        <authorList>
            <person name="Carlton J.M."/>
            <person name="Hirt R.P."/>
            <person name="Silva J.C."/>
            <person name="Delcher A.L."/>
            <person name="Schatz M."/>
            <person name="Zhao Q."/>
            <person name="Wortman J.R."/>
            <person name="Bidwell S.L."/>
            <person name="Alsmark U.C.M."/>
            <person name="Besteiro S."/>
            <person name="Sicheritz-Ponten T."/>
            <person name="Noel C.J."/>
            <person name="Dacks J.B."/>
            <person name="Foster P.G."/>
            <person name="Simillion C."/>
            <person name="Van de Peer Y."/>
            <person name="Miranda-Saavedra D."/>
            <person name="Barton G.J."/>
            <person name="Westrop G.D."/>
            <person name="Mueller S."/>
            <person name="Dessi D."/>
            <person name="Fiori P.L."/>
            <person name="Ren Q."/>
            <person name="Paulsen I."/>
            <person name="Zhang H."/>
            <person name="Bastida-Corcuera F.D."/>
            <person name="Simoes-Barbosa A."/>
            <person name="Brown M.T."/>
            <person name="Hayes R.D."/>
            <person name="Mukherjee M."/>
            <person name="Okumura C.Y."/>
            <person name="Schneider R."/>
            <person name="Smith A.J."/>
            <person name="Vanacova S."/>
            <person name="Villalvazo M."/>
            <person name="Haas B.J."/>
            <person name="Pertea M."/>
            <person name="Feldblyum T.V."/>
            <person name="Utterback T.R."/>
            <person name="Shu C.L."/>
            <person name="Osoegawa K."/>
            <person name="de Jong P.J."/>
            <person name="Hrdy I."/>
            <person name="Horvathova L."/>
            <person name="Zubacova Z."/>
            <person name="Dolezal P."/>
            <person name="Malik S.B."/>
            <person name="Logsdon J.M. Jr."/>
            <person name="Henze K."/>
            <person name="Gupta A."/>
            <person name="Wang C.C."/>
            <person name="Dunne R.L."/>
            <person name="Upcroft J.A."/>
            <person name="Upcroft P."/>
            <person name="White O."/>
            <person name="Salzberg S.L."/>
            <person name="Tang P."/>
            <person name="Chiu C.-H."/>
            <person name="Lee Y.-S."/>
            <person name="Embley T.M."/>
            <person name="Coombs G.H."/>
            <person name="Mottram J.C."/>
            <person name="Tachezy J."/>
            <person name="Fraser-Liggett C.M."/>
            <person name="Johnson P.J."/>
        </authorList>
    </citation>
    <scope>NUCLEOTIDE SEQUENCE [LARGE SCALE GENOMIC DNA]</scope>
    <source>
        <strain evidence="5">G3</strain>
    </source>
</reference>
<dbReference type="PANTHER" id="PTHR22847:SF637">
    <property type="entry name" value="WD REPEAT DOMAIN 5B"/>
    <property type="match status" value="1"/>
</dbReference>
<evidence type="ECO:0000256" key="4">
    <source>
        <dbReference type="SAM" id="MobiDB-lite"/>
    </source>
</evidence>
<dbReference type="InterPro" id="IPR036322">
    <property type="entry name" value="WD40_repeat_dom_sf"/>
</dbReference>
<evidence type="ECO:0000256" key="1">
    <source>
        <dbReference type="ARBA" id="ARBA00022574"/>
    </source>
</evidence>
<evidence type="ECO:0000313" key="6">
    <source>
        <dbReference type="Proteomes" id="UP000001542"/>
    </source>
</evidence>
<dbReference type="GO" id="GO:1990234">
    <property type="term" value="C:transferase complex"/>
    <property type="evidence" value="ECO:0007669"/>
    <property type="project" value="UniProtKB-ARBA"/>
</dbReference>
<keyword evidence="1 3" id="KW-0853">WD repeat</keyword>
<dbReference type="PROSITE" id="PS50082">
    <property type="entry name" value="WD_REPEATS_2"/>
    <property type="match status" value="2"/>
</dbReference>
<dbReference type="OrthoDB" id="190105at2759"/>
<dbReference type="Proteomes" id="UP000001542">
    <property type="component" value="Unassembled WGS sequence"/>
</dbReference>
<dbReference type="PANTHER" id="PTHR22847">
    <property type="entry name" value="WD40 REPEAT PROTEIN"/>
    <property type="match status" value="1"/>
</dbReference>
<keyword evidence="6" id="KW-1185">Reference proteome</keyword>
<dbReference type="PROSITE" id="PS00678">
    <property type="entry name" value="WD_REPEATS_1"/>
    <property type="match status" value="1"/>
</dbReference>
<dbReference type="Pfam" id="PF00400">
    <property type="entry name" value="WD40"/>
    <property type="match status" value="2"/>
</dbReference>
<feature type="compositionally biased region" description="Low complexity" evidence="4">
    <location>
        <begin position="96"/>
        <end position="107"/>
    </location>
</feature>
<dbReference type="InterPro" id="IPR015943">
    <property type="entry name" value="WD40/YVTN_repeat-like_dom_sf"/>
</dbReference>
<gene>
    <name evidence="5" type="ORF">TVAG_167050</name>
</gene>
<dbReference type="SUPFAM" id="SSF50978">
    <property type="entry name" value="WD40 repeat-like"/>
    <property type="match status" value="1"/>
</dbReference>
<dbReference type="AlphaFoldDB" id="A2DEB2"/>
<protein>
    <submittedName>
        <fullName evidence="5">Uncharacterized protein</fullName>
    </submittedName>
</protein>
<dbReference type="InParanoid" id="A2DEB2"/>
<organism evidence="5 6">
    <name type="scientific">Trichomonas vaginalis (strain ATCC PRA-98 / G3)</name>
    <dbReference type="NCBI Taxonomy" id="412133"/>
    <lineage>
        <taxon>Eukaryota</taxon>
        <taxon>Metamonada</taxon>
        <taxon>Parabasalia</taxon>
        <taxon>Trichomonadida</taxon>
        <taxon>Trichomonadidae</taxon>
        <taxon>Trichomonas</taxon>
    </lineage>
</organism>
<dbReference type="InterPro" id="IPR019775">
    <property type="entry name" value="WD40_repeat_CS"/>
</dbReference>
<sequence>MKSNYIDDDNKEARYFPTETEMPILVNYLQMYFSHPERSLQRSRVVQSVVSVLNPTNKHWSHRTVRLWFNNNKRVFYHPTMLANAVQQQPERKETPQQPVQPKKVIPQQPPRSLSVAQFPPRFDHTNRIFDERNQVIPKIQPPPIPLPTQQMMIQPQSSMPPPNSLPNMIFHERETIMTLADDNPSAQLESASHITKKLIKMNDQHYDEFVSAQGMKLHAITDQQSMPTMLDQSDTSSLLKKTEIVEQYPFIEAGLFIANKPAIITYNDDDGSQILYYKGSKTPVLFNSAVSSITFDEESQEIYIYSSGMMRSFQEEDITSTKCFDTGFHSSFSSCMCFWDHSLALAVGSCVVFWSKESLQTEGKPQFTAMFDFILPKISSLITCKDYLICGSTEHHTPHILASNGTIVARSIGHVGGITSLACYDQNCFLSGSADQTVRLWDLRTNTTAHTFCRHNGIVTALAGRENRVVSGGTDGIVKVWDLRMTNKTYLSCSIGNTAPLEVVNNETNILAITSEKVFDQYYDLEKYGASNADLSPDSFININV</sequence>